<evidence type="ECO:0000256" key="9">
    <source>
        <dbReference type="ARBA" id="ARBA00031306"/>
    </source>
</evidence>
<evidence type="ECO:0000256" key="3">
    <source>
        <dbReference type="ARBA" id="ARBA00016337"/>
    </source>
</evidence>
<dbReference type="Gene3D" id="3.10.520.10">
    <property type="entry name" value="ApbE-like domains"/>
    <property type="match status" value="2"/>
</dbReference>
<keyword evidence="8" id="KW-0460">Magnesium</keyword>
<keyword evidence="5 11" id="KW-0808">Transferase</keyword>
<reference evidence="11 12" key="1">
    <citation type="submission" date="2020-02" db="EMBL/GenBank/DDBJ databases">
        <authorList>
            <person name="Sun Q."/>
        </authorList>
    </citation>
    <scope>NUCLEOTIDE SEQUENCE [LARGE SCALE GENOMIC DNA]</scope>
    <source>
        <strain evidence="11 12">YIM 13062</strain>
    </source>
</reference>
<evidence type="ECO:0000256" key="1">
    <source>
        <dbReference type="ARBA" id="ARBA00001946"/>
    </source>
</evidence>
<sequence length="246" mass="26233">MTIDIRGVDGSLPPESQVHTVLSQASAFMDGVDRVFSPFRADSLVSAYRRGDLPAVPVSGFGPFSDDDVAWFRHVLNACERGRELTEGAFDPWAVEGGFDPSGFVKGWAAEAVADLLVERGLGNVCVNAAGDLTVRGMADVNVPWVVGVPHPEDRYSMVHSFPLGGGSAATSGSSEKGEHIVLPGGRWPGFGARQATVSGPNAGWCEILSTGLMVAGRYGLDWFAQLPGYQAFCVDTREDKVFRVE</sequence>
<dbReference type="AlphaFoldDB" id="A0A846U242"/>
<dbReference type="EMBL" id="JAAVUN010000029">
    <property type="protein sequence ID" value="NKE10525.1"/>
    <property type="molecule type" value="Genomic_DNA"/>
</dbReference>
<proteinExistence type="predicted"/>
<evidence type="ECO:0000313" key="12">
    <source>
        <dbReference type="Proteomes" id="UP000521379"/>
    </source>
</evidence>
<name>A0A846U242_9MICC</name>
<evidence type="ECO:0000256" key="10">
    <source>
        <dbReference type="ARBA" id="ARBA00048540"/>
    </source>
</evidence>
<dbReference type="Pfam" id="PF02424">
    <property type="entry name" value="ApbE"/>
    <property type="match status" value="1"/>
</dbReference>
<evidence type="ECO:0000256" key="7">
    <source>
        <dbReference type="ARBA" id="ARBA00022827"/>
    </source>
</evidence>
<dbReference type="RefSeq" id="WP_157980563.1">
    <property type="nucleotide sequence ID" value="NZ_JAAVUN010000029.1"/>
</dbReference>
<keyword evidence="7" id="KW-0274">FAD</keyword>
<evidence type="ECO:0000256" key="4">
    <source>
        <dbReference type="ARBA" id="ARBA00022630"/>
    </source>
</evidence>
<dbReference type="GO" id="GO:0016740">
    <property type="term" value="F:transferase activity"/>
    <property type="evidence" value="ECO:0007669"/>
    <property type="project" value="UniProtKB-KW"/>
</dbReference>
<evidence type="ECO:0000313" key="11">
    <source>
        <dbReference type="EMBL" id="NKE10525.1"/>
    </source>
</evidence>
<comment type="cofactor">
    <cofactor evidence="1">
        <name>Mg(2+)</name>
        <dbReference type="ChEBI" id="CHEBI:18420"/>
    </cofactor>
</comment>
<protein>
    <recommendedName>
        <fullName evidence="3">FAD:protein FMN transferase</fullName>
        <ecNumber evidence="2">2.7.1.180</ecNumber>
    </recommendedName>
    <alternativeName>
        <fullName evidence="9">Flavin transferase</fullName>
    </alternativeName>
</protein>
<dbReference type="Proteomes" id="UP000521379">
    <property type="component" value="Unassembled WGS sequence"/>
</dbReference>
<dbReference type="SUPFAM" id="SSF143631">
    <property type="entry name" value="ApbE-like"/>
    <property type="match status" value="1"/>
</dbReference>
<dbReference type="EC" id="2.7.1.180" evidence="2"/>
<dbReference type="PANTHER" id="PTHR30040">
    <property type="entry name" value="THIAMINE BIOSYNTHESIS LIPOPROTEIN APBE"/>
    <property type="match status" value="1"/>
</dbReference>
<evidence type="ECO:0000256" key="2">
    <source>
        <dbReference type="ARBA" id="ARBA00011955"/>
    </source>
</evidence>
<dbReference type="InterPro" id="IPR003374">
    <property type="entry name" value="ApbE-like_sf"/>
</dbReference>
<dbReference type="InterPro" id="IPR024932">
    <property type="entry name" value="ApbE"/>
</dbReference>
<keyword evidence="12" id="KW-1185">Reference proteome</keyword>
<dbReference type="PANTHER" id="PTHR30040:SF2">
    <property type="entry name" value="FAD:PROTEIN FMN TRANSFERASE"/>
    <property type="match status" value="1"/>
</dbReference>
<keyword evidence="4" id="KW-0285">Flavoprotein</keyword>
<comment type="catalytic activity">
    <reaction evidence="10">
        <text>L-threonyl-[protein] + FAD = FMN-L-threonyl-[protein] + AMP + H(+)</text>
        <dbReference type="Rhea" id="RHEA:36847"/>
        <dbReference type="Rhea" id="RHEA-COMP:11060"/>
        <dbReference type="Rhea" id="RHEA-COMP:11061"/>
        <dbReference type="ChEBI" id="CHEBI:15378"/>
        <dbReference type="ChEBI" id="CHEBI:30013"/>
        <dbReference type="ChEBI" id="CHEBI:57692"/>
        <dbReference type="ChEBI" id="CHEBI:74257"/>
        <dbReference type="ChEBI" id="CHEBI:456215"/>
        <dbReference type="EC" id="2.7.1.180"/>
    </reaction>
</comment>
<gene>
    <name evidence="11" type="ORF">GTW58_11415</name>
</gene>
<keyword evidence="6" id="KW-0479">Metal-binding</keyword>
<comment type="caution">
    <text evidence="11">The sequence shown here is derived from an EMBL/GenBank/DDBJ whole genome shotgun (WGS) entry which is preliminary data.</text>
</comment>
<evidence type="ECO:0000256" key="6">
    <source>
        <dbReference type="ARBA" id="ARBA00022723"/>
    </source>
</evidence>
<organism evidence="11 12">
    <name type="scientific">Kocuria subflava</name>
    <dbReference type="NCBI Taxonomy" id="1736139"/>
    <lineage>
        <taxon>Bacteria</taxon>
        <taxon>Bacillati</taxon>
        <taxon>Actinomycetota</taxon>
        <taxon>Actinomycetes</taxon>
        <taxon>Micrococcales</taxon>
        <taxon>Micrococcaceae</taxon>
        <taxon>Kocuria</taxon>
    </lineage>
</organism>
<evidence type="ECO:0000256" key="5">
    <source>
        <dbReference type="ARBA" id="ARBA00022679"/>
    </source>
</evidence>
<evidence type="ECO:0000256" key="8">
    <source>
        <dbReference type="ARBA" id="ARBA00022842"/>
    </source>
</evidence>
<dbReference type="GO" id="GO:0046872">
    <property type="term" value="F:metal ion binding"/>
    <property type="evidence" value="ECO:0007669"/>
    <property type="project" value="UniProtKB-KW"/>
</dbReference>
<accession>A0A846U242</accession>